<feature type="non-terminal residue" evidence="1">
    <location>
        <position position="1"/>
    </location>
</feature>
<protein>
    <submittedName>
        <fullName evidence="1">Uncharacterized protein</fullName>
    </submittedName>
</protein>
<dbReference type="AlphaFoldDB" id="A0AAV5SDQ9"/>
<name>A0AAV5SDQ9_9BILA</name>
<dbReference type="Proteomes" id="UP001432027">
    <property type="component" value="Unassembled WGS sequence"/>
</dbReference>
<evidence type="ECO:0000313" key="1">
    <source>
        <dbReference type="EMBL" id="GMS80989.1"/>
    </source>
</evidence>
<accession>A0AAV5SDQ9</accession>
<evidence type="ECO:0000313" key="2">
    <source>
        <dbReference type="Proteomes" id="UP001432027"/>
    </source>
</evidence>
<dbReference type="EMBL" id="BTSX01000001">
    <property type="protein sequence ID" value="GMS80989.1"/>
    <property type="molecule type" value="Genomic_DNA"/>
</dbReference>
<gene>
    <name evidence="1" type="ORF">PENTCL1PPCAC_3164</name>
</gene>
<organism evidence="1 2">
    <name type="scientific">Pristionchus entomophagus</name>
    <dbReference type="NCBI Taxonomy" id="358040"/>
    <lineage>
        <taxon>Eukaryota</taxon>
        <taxon>Metazoa</taxon>
        <taxon>Ecdysozoa</taxon>
        <taxon>Nematoda</taxon>
        <taxon>Chromadorea</taxon>
        <taxon>Rhabditida</taxon>
        <taxon>Rhabditina</taxon>
        <taxon>Diplogasteromorpha</taxon>
        <taxon>Diplogasteroidea</taxon>
        <taxon>Neodiplogasteridae</taxon>
        <taxon>Pristionchus</taxon>
    </lineage>
</organism>
<sequence length="149" mass="16486">AGHFSVRLQLKSLANPPLVRTTLSLCGIEKTIDVTRTIYVTLDYELSWEHLKDDRPHLLSITTETQEGASLTETMEVRRFARSAHTVEGRLRIVGDPVECAKHFYGPFCWVPCHSSADYSCDSEGLQRCVRPGGCISSSTSTDAPDDDG</sequence>
<keyword evidence="2" id="KW-1185">Reference proteome</keyword>
<reference evidence="1" key="1">
    <citation type="submission" date="2023-10" db="EMBL/GenBank/DDBJ databases">
        <title>Genome assembly of Pristionchus species.</title>
        <authorList>
            <person name="Yoshida K."/>
            <person name="Sommer R.J."/>
        </authorList>
    </citation>
    <scope>NUCLEOTIDE SEQUENCE</scope>
    <source>
        <strain evidence="1">RS0144</strain>
    </source>
</reference>
<comment type="caution">
    <text evidence="1">The sequence shown here is derived from an EMBL/GenBank/DDBJ whole genome shotgun (WGS) entry which is preliminary data.</text>
</comment>
<proteinExistence type="predicted"/>
<feature type="non-terminal residue" evidence="1">
    <location>
        <position position="149"/>
    </location>
</feature>